<dbReference type="InterPro" id="IPR024989">
    <property type="entry name" value="MFS_assoc_dom"/>
</dbReference>
<name>A0AAV2AH05_9ARAC</name>
<feature type="domain" description="Major facilitator superfamily associated" evidence="8">
    <location>
        <begin position="62"/>
        <end position="571"/>
    </location>
</feature>
<dbReference type="SUPFAM" id="SSF103473">
    <property type="entry name" value="MFS general substrate transporter"/>
    <property type="match status" value="1"/>
</dbReference>
<feature type="transmembrane region" description="Helical" evidence="6">
    <location>
        <begin position="65"/>
        <end position="84"/>
    </location>
</feature>
<keyword evidence="5 6" id="KW-0472">Membrane</keyword>
<organism evidence="9 10">
    <name type="scientific">Larinioides sclopetarius</name>
    <dbReference type="NCBI Taxonomy" id="280406"/>
    <lineage>
        <taxon>Eukaryota</taxon>
        <taxon>Metazoa</taxon>
        <taxon>Ecdysozoa</taxon>
        <taxon>Arthropoda</taxon>
        <taxon>Chelicerata</taxon>
        <taxon>Arachnida</taxon>
        <taxon>Araneae</taxon>
        <taxon>Araneomorphae</taxon>
        <taxon>Entelegynae</taxon>
        <taxon>Araneoidea</taxon>
        <taxon>Araneidae</taxon>
        <taxon>Larinioides</taxon>
    </lineage>
</organism>
<dbReference type="PANTHER" id="PTHR16172">
    <property type="entry name" value="MAJOR FACILITATOR SUPERFAMILY DOMAIN-CONTAINING PROTEIN 6-LIKE"/>
    <property type="match status" value="1"/>
</dbReference>
<comment type="subcellular location">
    <subcellularLocation>
        <location evidence="1">Membrane</location>
        <topology evidence="1">Multi-pass membrane protein</topology>
    </subcellularLocation>
</comment>
<dbReference type="AlphaFoldDB" id="A0AAV2AH05"/>
<dbReference type="InterPro" id="IPR051717">
    <property type="entry name" value="MFS_MFSD6"/>
</dbReference>
<evidence type="ECO:0000256" key="3">
    <source>
        <dbReference type="ARBA" id="ARBA00022692"/>
    </source>
</evidence>
<feature type="chain" id="PRO_5043370978" description="Major facilitator superfamily associated domain-containing protein" evidence="7">
    <location>
        <begin position="17"/>
        <end position="606"/>
    </location>
</feature>
<evidence type="ECO:0000256" key="2">
    <source>
        <dbReference type="ARBA" id="ARBA00005241"/>
    </source>
</evidence>
<evidence type="ECO:0000256" key="5">
    <source>
        <dbReference type="ARBA" id="ARBA00023136"/>
    </source>
</evidence>
<keyword evidence="10" id="KW-1185">Reference proteome</keyword>
<comment type="caution">
    <text evidence="9">The sequence shown here is derived from an EMBL/GenBank/DDBJ whole genome shotgun (WGS) entry which is preliminary data.</text>
</comment>
<keyword evidence="3 6" id="KW-0812">Transmembrane</keyword>
<evidence type="ECO:0000313" key="9">
    <source>
        <dbReference type="EMBL" id="CAL1282379.1"/>
    </source>
</evidence>
<feature type="transmembrane region" description="Helical" evidence="6">
    <location>
        <begin position="372"/>
        <end position="392"/>
    </location>
</feature>
<comment type="similarity">
    <text evidence="2">Belongs to the major facilitator superfamily. MFSD6 family.</text>
</comment>
<feature type="signal peptide" evidence="7">
    <location>
        <begin position="1"/>
        <end position="16"/>
    </location>
</feature>
<feature type="transmembrane region" description="Helical" evidence="6">
    <location>
        <begin position="124"/>
        <end position="145"/>
    </location>
</feature>
<evidence type="ECO:0000259" key="8">
    <source>
        <dbReference type="Pfam" id="PF12832"/>
    </source>
</evidence>
<accession>A0AAV2AH05</accession>
<evidence type="ECO:0000256" key="6">
    <source>
        <dbReference type="SAM" id="Phobius"/>
    </source>
</evidence>
<evidence type="ECO:0000256" key="7">
    <source>
        <dbReference type="SAM" id="SignalP"/>
    </source>
</evidence>
<reference evidence="9 10" key="1">
    <citation type="submission" date="2024-04" db="EMBL/GenBank/DDBJ databases">
        <authorList>
            <person name="Rising A."/>
            <person name="Reimegard J."/>
            <person name="Sonavane S."/>
            <person name="Akerstrom W."/>
            <person name="Nylinder S."/>
            <person name="Hedman E."/>
            <person name="Kallberg Y."/>
        </authorList>
    </citation>
    <scope>NUCLEOTIDE SEQUENCE [LARGE SCALE GENOMIC DNA]</scope>
</reference>
<dbReference type="PANTHER" id="PTHR16172:SF30">
    <property type="entry name" value="SUGAR BABY, ISOFORM C"/>
    <property type="match status" value="1"/>
</dbReference>
<sequence>MLDLFVLFLLFRISSCLPPSCLMEPQKKGKNVEVCTIPSKSALQKTAEIRGKFWHIDKEMLHFKLHFFLFMGGLGSLMPYIAIFAKNRINITASSLASILITQRFLFVITRPIIGYTADYFNQLKTIICILTVVQTVFYLLLLTVPKIQKEDQQVIQINNTHLLNSYEYLNSSQSYVNCPSNEDYSAFSGNSSFFHNSEENDFCHLFLDYLSKFSNECENRDLGARNVSEILILNNDTESSLHPKDKANTYLSLSLSSHTFLTCKVCCKYTRKCQNIKCEIPKDNRKAIPSEHRVLSDFEMYQFWVYALLTIIAGVCTNALFTLSDTACCESVEKFGAQFGRQRLYGAIGWGLMSPIGGLLNDYTSDFTTSWILMAAMSIMSLLNILRLDLVKPQFSKNLLKDIGSVLRSIEFLAFKLCVLLNGVCSGVLWNYLVWYLTVIGGSRFLCGMVQTVQCCVGEIPCMFFSGWVIKKIGYFNVVTLSLTCYCIRFFWYSHLSNPWLVLPAECLSGITYGLFYPAVASYAKLSAKPGTEATTQAVLFATHDGLGAGIGCVVAGLGIDILGGHRTFFFLSIFAGCSMILSIILHLIIRGRKGGVDVTSSRSK</sequence>
<feature type="transmembrane region" description="Helical" evidence="6">
    <location>
        <begin position="501"/>
        <end position="521"/>
    </location>
</feature>
<gene>
    <name evidence="9" type="ORF">LARSCL_LOCUS12055</name>
</gene>
<evidence type="ECO:0000256" key="1">
    <source>
        <dbReference type="ARBA" id="ARBA00004141"/>
    </source>
</evidence>
<dbReference type="InterPro" id="IPR036259">
    <property type="entry name" value="MFS_trans_sf"/>
</dbReference>
<keyword evidence="7" id="KW-0732">Signal</keyword>
<proteinExistence type="inferred from homology"/>
<dbReference type="Pfam" id="PF12832">
    <property type="entry name" value="MFS_1_like"/>
    <property type="match status" value="1"/>
</dbReference>
<dbReference type="GO" id="GO:0016020">
    <property type="term" value="C:membrane"/>
    <property type="evidence" value="ECO:0007669"/>
    <property type="project" value="UniProtKB-SubCell"/>
</dbReference>
<evidence type="ECO:0000313" key="10">
    <source>
        <dbReference type="Proteomes" id="UP001497382"/>
    </source>
</evidence>
<protein>
    <recommendedName>
        <fullName evidence="8">Major facilitator superfamily associated domain-containing protein</fullName>
    </recommendedName>
</protein>
<dbReference type="EMBL" id="CAXIEN010000155">
    <property type="protein sequence ID" value="CAL1282379.1"/>
    <property type="molecule type" value="Genomic_DNA"/>
</dbReference>
<evidence type="ECO:0000256" key="4">
    <source>
        <dbReference type="ARBA" id="ARBA00022989"/>
    </source>
</evidence>
<feature type="transmembrane region" description="Helical" evidence="6">
    <location>
        <begin position="96"/>
        <end position="118"/>
    </location>
</feature>
<feature type="transmembrane region" description="Helical" evidence="6">
    <location>
        <begin position="474"/>
        <end position="494"/>
    </location>
</feature>
<feature type="transmembrane region" description="Helical" evidence="6">
    <location>
        <begin position="570"/>
        <end position="591"/>
    </location>
</feature>
<feature type="transmembrane region" description="Helical" evidence="6">
    <location>
        <begin position="304"/>
        <end position="324"/>
    </location>
</feature>
<feature type="transmembrane region" description="Helical" evidence="6">
    <location>
        <begin position="413"/>
        <end position="434"/>
    </location>
</feature>
<keyword evidence="4 6" id="KW-1133">Transmembrane helix</keyword>
<dbReference type="Proteomes" id="UP001497382">
    <property type="component" value="Unassembled WGS sequence"/>
</dbReference>
<dbReference type="Gene3D" id="1.20.1250.20">
    <property type="entry name" value="MFS general substrate transporter like domains"/>
    <property type="match status" value="3"/>
</dbReference>